<keyword evidence="4" id="KW-1185">Reference proteome</keyword>
<dbReference type="InterPro" id="IPR016171">
    <property type="entry name" value="Vanillyl_alc_oxidase_C-sub2"/>
</dbReference>
<name>A0A521C397_9ACTN</name>
<sequence length="447" mass="46820">MTGTWRNWAGNQRATGLTVLAPAGTEGIAAEVRAAAAVGRRVTALGSGHSFSGIGRPDDVALALHRHAGLVGVDDDGLVTVQAGMPLHRLNAELAARGWALTNLGDVDRQTVAGALSTGTHGTGARFGGLATQVRALDLVTADGTVLRCSPDEHPDVFSAARVGLGALGVLSTVTLQAVPAFALRAEEGPARLPDLLEAFGEVMTATDHVEFYWFPHTDRCLTKRNTRVPLDEVAPLGRGRAFWDDEVLANAGFAAVVAAGRRVPALVPPLARFSAGALGARTYTDVAHRVFVSRRRVRFREMEYAVPREAAPEVLAELRRVVDAGAERVPFPVEVRVAAADDVPLSTASGRDTAYVAVHVPARDPSGGWFAAFEAIAGAAGGRPHWGKLHGLDAAALAGRYPRFGEFTALRERLDPVGVFANAHLDRVLGPVGAGVAATWGGGPLS</sequence>
<dbReference type="InterPro" id="IPR036318">
    <property type="entry name" value="FAD-bd_PCMH-like_sf"/>
</dbReference>
<feature type="domain" description="FAD-binding PCMH-type" evidence="2">
    <location>
        <begin position="12"/>
        <end position="181"/>
    </location>
</feature>
<dbReference type="EMBL" id="FXTJ01000002">
    <property type="protein sequence ID" value="SMO53815.1"/>
    <property type="molecule type" value="Genomic_DNA"/>
</dbReference>
<dbReference type="PROSITE" id="PS51387">
    <property type="entry name" value="FAD_PCMH"/>
    <property type="match status" value="1"/>
</dbReference>
<keyword evidence="1" id="KW-0560">Oxidoreductase</keyword>
<evidence type="ECO:0000313" key="4">
    <source>
        <dbReference type="Proteomes" id="UP000317484"/>
    </source>
</evidence>
<dbReference type="InterPro" id="IPR006094">
    <property type="entry name" value="Oxid_FAD_bind_N"/>
</dbReference>
<proteinExistence type="predicted"/>
<dbReference type="Pfam" id="PF01565">
    <property type="entry name" value="FAD_binding_4"/>
    <property type="match status" value="1"/>
</dbReference>
<dbReference type="NCBIfam" id="TIGR01679">
    <property type="entry name" value="bact_FAD_ox"/>
    <property type="match status" value="1"/>
</dbReference>
<evidence type="ECO:0000256" key="1">
    <source>
        <dbReference type="ARBA" id="ARBA00023002"/>
    </source>
</evidence>
<dbReference type="InterPro" id="IPR010031">
    <property type="entry name" value="FAD_lactone_oxidase-like"/>
</dbReference>
<evidence type="ECO:0000259" key="2">
    <source>
        <dbReference type="PROSITE" id="PS51387"/>
    </source>
</evidence>
<dbReference type="InterPro" id="IPR007173">
    <property type="entry name" value="ALO_C"/>
</dbReference>
<accession>A0A521C397</accession>
<dbReference type="GO" id="GO:0016020">
    <property type="term" value="C:membrane"/>
    <property type="evidence" value="ECO:0007669"/>
    <property type="project" value="InterPro"/>
</dbReference>
<dbReference type="RefSeq" id="WP_142457347.1">
    <property type="nucleotide sequence ID" value="NZ_FXTJ01000002.1"/>
</dbReference>
<protein>
    <submittedName>
        <fullName evidence="3">L-gulonolactone oxidase</fullName>
    </submittedName>
</protein>
<reference evidence="3 4" key="1">
    <citation type="submission" date="2017-05" db="EMBL/GenBank/DDBJ databases">
        <authorList>
            <person name="Varghese N."/>
            <person name="Submissions S."/>
        </authorList>
    </citation>
    <scope>NUCLEOTIDE SEQUENCE [LARGE SCALE GENOMIC DNA]</scope>
    <source>
        <strain evidence="3 4">DSM 46834</strain>
    </source>
</reference>
<dbReference type="AlphaFoldDB" id="A0A521C397"/>
<dbReference type="PANTHER" id="PTHR43762">
    <property type="entry name" value="L-GULONOLACTONE OXIDASE"/>
    <property type="match status" value="1"/>
</dbReference>
<dbReference type="Gene3D" id="3.30.465.10">
    <property type="match status" value="1"/>
</dbReference>
<dbReference type="Proteomes" id="UP000317484">
    <property type="component" value="Unassembled WGS sequence"/>
</dbReference>
<dbReference type="InterPro" id="IPR016169">
    <property type="entry name" value="FAD-bd_PCMH_sub2"/>
</dbReference>
<dbReference type="PIRSF" id="PIRSF000136">
    <property type="entry name" value="LGO_GLO"/>
    <property type="match status" value="1"/>
</dbReference>
<organism evidence="3 4">
    <name type="scientific">Geodermatophilus aquaeductus</name>
    <dbReference type="NCBI Taxonomy" id="1564161"/>
    <lineage>
        <taxon>Bacteria</taxon>
        <taxon>Bacillati</taxon>
        <taxon>Actinomycetota</taxon>
        <taxon>Actinomycetes</taxon>
        <taxon>Geodermatophilales</taxon>
        <taxon>Geodermatophilaceae</taxon>
        <taxon>Geodermatophilus</taxon>
    </lineage>
</organism>
<dbReference type="Gene3D" id="3.30.70.2520">
    <property type="match status" value="1"/>
</dbReference>
<dbReference type="GO" id="GO:0003885">
    <property type="term" value="F:D-arabinono-1,4-lactone oxidase activity"/>
    <property type="evidence" value="ECO:0007669"/>
    <property type="project" value="InterPro"/>
</dbReference>
<dbReference type="SUPFAM" id="SSF56176">
    <property type="entry name" value="FAD-binding/transporter-associated domain-like"/>
    <property type="match status" value="1"/>
</dbReference>
<dbReference type="Gene3D" id="3.30.43.10">
    <property type="entry name" value="Uridine Diphospho-n-acetylenolpyruvylglucosamine Reductase, domain 2"/>
    <property type="match status" value="1"/>
</dbReference>
<evidence type="ECO:0000313" key="3">
    <source>
        <dbReference type="EMBL" id="SMO53815.1"/>
    </source>
</evidence>
<dbReference type="Gene3D" id="1.10.45.10">
    <property type="entry name" value="Vanillyl-alcohol Oxidase, Chain A, domain 4"/>
    <property type="match status" value="1"/>
</dbReference>
<dbReference type="GO" id="GO:0071949">
    <property type="term" value="F:FAD binding"/>
    <property type="evidence" value="ECO:0007669"/>
    <property type="project" value="InterPro"/>
</dbReference>
<dbReference type="GO" id="GO:0080049">
    <property type="term" value="F:L-gulono-1,4-lactone dehydrogenase activity"/>
    <property type="evidence" value="ECO:0007669"/>
    <property type="project" value="TreeGrafter"/>
</dbReference>
<dbReference type="Pfam" id="PF04030">
    <property type="entry name" value="ALO"/>
    <property type="match status" value="1"/>
</dbReference>
<dbReference type="PANTHER" id="PTHR43762:SF1">
    <property type="entry name" value="D-ARABINONO-1,4-LACTONE OXIDASE"/>
    <property type="match status" value="1"/>
</dbReference>
<dbReference type="InterPro" id="IPR016167">
    <property type="entry name" value="FAD-bd_PCMH_sub1"/>
</dbReference>
<dbReference type="InterPro" id="IPR016166">
    <property type="entry name" value="FAD-bd_PCMH"/>
</dbReference>
<gene>
    <name evidence="3" type="ORF">SAMN06273567_10298</name>
</gene>